<evidence type="ECO:0000313" key="1">
    <source>
        <dbReference type="EMBL" id="GMH26518.1"/>
    </source>
</evidence>
<dbReference type="Proteomes" id="UP001279734">
    <property type="component" value="Unassembled WGS sequence"/>
</dbReference>
<protein>
    <submittedName>
        <fullName evidence="1">Uncharacterized protein</fullName>
    </submittedName>
</protein>
<dbReference type="EMBL" id="BSYO01000031">
    <property type="protein sequence ID" value="GMH26518.1"/>
    <property type="molecule type" value="Genomic_DNA"/>
</dbReference>
<gene>
    <name evidence="1" type="ORF">Nepgr_028361</name>
</gene>
<comment type="caution">
    <text evidence="1">The sequence shown here is derived from an EMBL/GenBank/DDBJ whole genome shotgun (WGS) entry which is preliminary data.</text>
</comment>
<proteinExistence type="predicted"/>
<evidence type="ECO:0000313" key="2">
    <source>
        <dbReference type="Proteomes" id="UP001279734"/>
    </source>
</evidence>
<organism evidence="1 2">
    <name type="scientific">Nepenthes gracilis</name>
    <name type="common">Slender pitcher plant</name>
    <dbReference type="NCBI Taxonomy" id="150966"/>
    <lineage>
        <taxon>Eukaryota</taxon>
        <taxon>Viridiplantae</taxon>
        <taxon>Streptophyta</taxon>
        <taxon>Embryophyta</taxon>
        <taxon>Tracheophyta</taxon>
        <taxon>Spermatophyta</taxon>
        <taxon>Magnoliopsida</taxon>
        <taxon>eudicotyledons</taxon>
        <taxon>Gunneridae</taxon>
        <taxon>Pentapetalae</taxon>
        <taxon>Caryophyllales</taxon>
        <taxon>Nepenthaceae</taxon>
        <taxon>Nepenthes</taxon>
    </lineage>
</organism>
<dbReference type="AlphaFoldDB" id="A0AAD3Y2C3"/>
<accession>A0AAD3Y2C3</accession>
<name>A0AAD3Y2C3_NEPGR</name>
<keyword evidence="2" id="KW-1185">Reference proteome</keyword>
<sequence>MSTSGRGVYPMKELPGFVKQSDDLLCLQWTLLTLQSHLRLSSPRQPRRRLLLGLSRLIFSVTSNATIFWLVGFNQNLLKNTVPCNFEAVYDGFYLNHGNASATQESKGLGSNFIYSSSTNNRDRIKSRASISVDFDPAYSGFSSGVCFFRYVEAERLQ</sequence>
<reference evidence="1" key="1">
    <citation type="submission" date="2023-05" db="EMBL/GenBank/DDBJ databases">
        <title>Nepenthes gracilis genome sequencing.</title>
        <authorList>
            <person name="Fukushima K."/>
        </authorList>
    </citation>
    <scope>NUCLEOTIDE SEQUENCE</scope>
    <source>
        <strain evidence="1">SING2019-196</strain>
    </source>
</reference>